<dbReference type="Proteomes" id="UP001592582">
    <property type="component" value="Unassembled WGS sequence"/>
</dbReference>
<sequence length="685" mass="69946">MRRLGAVATVLGVCALLLLGPGGARADSPITLNRTGQITDKVGALGSRQPEVAAALAKLDASKRIQLFVAYVNGFSGQNPEDWAHTTAQRNGLGQNDVLLAVATHDRQYAVSADQSVGFTQSQLNEVNTVAIEPALRRNDWAGAAIGAANGYQAVLSGQPVRTPVIVPGPADPGGTTSGTSALWVPVAAVGAAAVAGVMLFSRRRRAAAAAGPPAAGGQPLAPPQVPLTELDAQARHSLVQTDDAVRTSQEELGFASAQFGDEAAQPFTEALDFAKGELTAAFRLRQQLDDAFPEDEATRRRMLDEILTRCAAANARLDTEADAFDRLRALEANAPQAVEQAETAIGALAARTGAAEQTVQALLRQYPDTAVDPVHSYPGEAGQRLDFARGSLTQARQALTGGDSSGAAVFVRAAEGALDQAGTLVDAVSRREQELEQSAARLLESIAETEADLAEARGMIEAAPPGAQNGDLPGRTARVEQVLADVRREQAAGRFDPISALRRLEEADGVLDEALTGARERTAGDQRARALLDQALLTAGSEVAAAQDVIATHRGAVGSQARTRLAEAERRLQQARAAGPGDAVAALAQAQQADALAREAQRLAQQDVGGFDPYGGGGYGGGGRGRGGGGMGGAVLGGIILGGMLGGGRGGGMGGGFGGGMGGPGPGSFGGGGTRGRMGGGGRF</sequence>
<evidence type="ECO:0000313" key="2">
    <source>
        <dbReference type="Proteomes" id="UP001592582"/>
    </source>
</evidence>
<dbReference type="InterPro" id="IPR007621">
    <property type="entry name" value="TPM_dom"/>
</dbReference>
<evidence type="ECO:0000313" key="1">
    <source>
        <dbReference type="EMBL" id="MFC1412894.1"/>
    </source>
</evidence>
<protein>
    <submittedName>
        <fullName evidence="1">TPM domain-containing protein</fullName>
    </submittedName>
</protein>
<dbReference type="EMBL" id="JBHEZX010000013">
    <property type="protein sequence ID" value="MFC1412894.1"/>
    <property type="molecule type" value="Genomic_DNA"/>
</dbReference>
<organism evidence="1 2">
    <name type="scientific">Streptacidiphilus alkalitolerans</name>
    <dbReference type="NCBI Taxonomy" id="3342712"/>
    <lineage>
        <taxon>Bacteria</taxon>
        <taxon>Bacillati</taxon>
        <taxon>Actinomycetota</taxon>
        <taxon>Actinomycetes</taxon>
        <taxon>Kitasatosporales</taxon>
        <taxon>Streptomycetaceae</taxon>
        <taxon>Streptacidiphilus</taxon>
    </lineage>
</organism>
<name>A0ABV6VGN4_9ACTN</name>
<reference evidence="1 2" key="1">
    <citation type="submission" date="2024-09" db="EMBL/GenBank/DDBJ databases">
        <authorList>
            <person name="Lee S.D."/>
        </authorList>
    </citation>
    <scope>NUCLEOTIDE SEQUENCE [LARGE SCALE GENOMIC DNA]</scope>
    <source>
        <strain evidence="1 2">N1-1</strain>
    </source>
</reference>
<accession>A0ABV6VGN4</accession>
<comment type="caution">
    <text evidence="1">The sequence shown here is derived from an EMBL/GenBank/DDBJ whole genome shotgun (WGS) entry which is preliminary data.</text>
</comment>
<dbReference type="Pfam" id="PF04536">
    <property type="entry name" value="TPM_phosphatase"/>
    <property type="match status" value="1"/>
</dbReference>
<keyword evidence="2" id="KW-1185">Reference proteome</keyword>
<dbReference type="Gene3D" id="3.10.310.50">
    <property type="match status" value="1"/>
</dbReference>
<proteinExistence type="predicted"/>
<gene>
    <name evidence="1" type="ORF">ACEZDG_26875</name>
</gene>